<keyword evidence="3 7" id="KW-0507">mRNA processing</keyword>
<protein>
    <recommendedName>
        <fullName evidence="7">Splicing factor 45</fullName>
    </recommendedName>
    <alternativeName>
        <fullName evidence="7">RNA-binding motif protein 17</fullName>
    </alternativeName>
</protein>
<evidence type="ECO:0000259" key="9">
    <source>
        <dbReference type="PROSITE" id="PS50174"/>
    </source>
</evidence>
<accession>F1L5L4</accession>
<evidence type="ECO:0000256" key="4">
    <source>
        <dbReference type="ARBA" id="ARBA00022884"/>
    </source>
</evidence>
<name>F1L5L4_ASCSU</name>
<evidence type="ECO:0000256" key="7">
    <source>
        <dbReference type="PIRNR" id="PIRNR031066"/>
    </source>
</evidence>
<dbReference type="EMBL" id="JI171838">
    <property type="protein sequence ID" value="ADY45418.1"/>
    <property type="molecule type" value="mRNA"/>
</dbReference>
<dbReference type="PANTHER" id="PTHR13288">
    <property type="entry name" value="SPLICING FACTOR 45 SPF45"/>
    <property type="match status" value="1"/>
</dbReference>
<dbReference type="GO" id="GO:0005654">
    <property type="term" value="C:nucleoplasm"/>
    <property type="evidence" value="ECO:0007669"/>
    <property type="project" value="UniProtKB-UniRule"/>
</dbReference>
<comment type="subcellular location">
    <subcellularLocation>
        <location evidence="1 7">Nucleus</location>
    </subcellularLocation>
</comment>
<evidence type="ECO:0000256" key="8">
    <source>
        <dbReference type="SAM" id="MobiDB-lite"/>
    </source>
</evidence>
<keyword evidence="4 7" id="KW-0694">RNA-binding</keyword>
<feature type="region of interest" description="Disordered" evidence="8">
    <location>
        <begin position="1"/>
        <end position="30"/>
    </location>
</feature>
<proteinExistence type="evidence at transcript level"/>
<evidence type="ECO:0000256" key="1">
    <source>
        <dbReference type="ARBA" id="ARBA00004123"/>
    </source>
</evidence>
<dbReference type="GO" id="GO:0000380">
    <property type="term" value="P:alternative mRNA splicing, via spliceosome"/>
    <property type="evidence" value="ECO:0007669"/>
    <property type="project" value="TreeGrafter"/>
</dbReference>
<evidence type="ECO:0000256" key="2">
    <source>
        <dbReference type="ARBA" id="ARBA00005987"/>
    </source>
</evidence>
<reference evidence="10" key="1">
    <citation type="journal article" date="2011" name="Genome Res.">
        <title>Deep small RNA sequencing from the nematode Ascaris reveals conservation, functional diversification, and novel developmental profiles.</title>
        <authorList>
            <person name="Wang J."/>
            <person name="Czech B."/>
            <person name="Crunk A."/>
            <person name="Wallace A."/>
            <person name="Mitreva M."/>
            <person name="Hannon G.J."/>
            <person name="Davis R.E."/>
        </authorList>
    </citation>
    <scope>NUCLEOTIDE SEQUENCE</scope>
</reference>
<comment type="function">
    <text evidence="7">Splice factor that binds to the single-stranded 3'AG at the exon/intron border and promotes its utilization in the second catalytic step. Involved in the regulation of alternative splicing and the utilization of cryptic splice sites.</text>
</comment>
<keyword evidence="6 7" id="KW-0539">Nucleus</keyword>
<dbReference type="Gene3D" id="3.30.70.330">
    <property type="match status" value="1"/>
</dbReference>
<evidence type="ECO:0000256" key="6">
    <source>
        <dbReference type="ARBA" id="ARBA00023242"/>
    </source>
</evidence>
<dbReference type="GO" id="GO:0003723">
    <property type="term" value="F:RNA binding"/>
    <property type="evidence" value="ECO:0007669"/>
    <property type="project" value="UniProtKB-UniRule"/>
</dbReference>
<comment type="similarity">
    <text evidence="2">Belongs to the RRM half pint family.</text>
</comment>
<dbReference type="AlphaFoldDB" id="F1L5L4"/>
<dbReference type="PROSITE" id="PS50174">
    <property type="entry name" value="G_PATCH"/>
    <property type="match status" value="1"/>
</dbReference>
<feature type="region of interest" description="Disordered" evidence="8">
    <location>
        <begin position="148"/>
        <end position="192"/>
    </location>
</feature>
<organism evidence="10">
    <name type="scientific">Ascaris suum</name>
    <name type="common">Pig roundworm</name>
    <name type="synonym">Ascaris lumbricoides</name>
    <dbReference type="NCBI Taxonomy" id="6253"/>
    <lineage>
        <taxon>Eukaryota</taxon>
        <taxon>Metazoa</taxon>
        <taxon>Ecdysozoa</taxon>
        <taxon>Nematoda</taxon>
        <taxon>Chromadorea</taxon>
        <taxon>Rhabditida</taxon>
        <taxon>Spirurina</taxon>
        <taxon>Ascaridomorpha</taxon>
        <taxon>Ascaridoidea</taxon>
        <taxon>Ascarididae</taxon>
        <taxon>Ascaris</taxon>
    </lineage>
</organism>
<evidence type="ECO:0000256" key="5">
    <source>
        <dbReference type="ARBA" id="ARBA00023187"/>
    </source>
</evidence>
<dbReference type="PIRSF" id="PIRSF031066">
    <property type="entry name" value="Splicing_factor_SPF45"/>
    <property type="match status" value="1"/>
</dbReference>
<feature type="domain" description="G-patch" evidence="9">
    <location>
        <begin position="202"/>
        <end position="248"/>
    </location>
</feature>
<dbReference type="Pfam" id="PF01585">
    <property type="entry name" value="G-patch"/>
    <property type="match status" value="1"/>
</dbReference>
<evidence type="ECO:0000256" key="3">
    <source>
        <dbReference type="ARBA" id="ARBA00022664"/>
    </source>
</evidence>
<evidence type="ECO:0000313" key="10">
    <source>
        <dbReference type="EMBL" id="ADY45418.1"/>
    </source>
</evidence>
<keyword evidence="7" id="KW-0747">Spliceosome</keyword>
<dbReference type="GO" id="GO:0045292">
    <property type="term" value="P:mRNA cis splicing, via spliceosome"/>
    <property type="evidence" value="ECO:0007669"/>
    <property type="project" value="UniProtKB-UniRule"/>
</dbReference>
<keyword evidence="5 7" id="KW-0508">mRNA splicing</keyword>
<dbReference type="InterPro" id="IPR012677">
    <property type="entry name" value="Nucleotide-bd_a/b_plait_sf"/>
</dbReference>
<dbReference type="SMART" id="SM00443">
    <property type="entry name" value="G_patch"/>
    <property type="match status" value="1"/>
</dbReference>
<sequence length="418" mass="45354">MSLYDIFGEDPVQEGSKKGNDSRTTGKGLSSGLRLLQSQIQVKKFQLNQTQRNVVAPVVDLSARNKASPATITLRPHKAIPLGERPPLSFIPKALKEDKVFLFGEVLVEDEYNPTAPTDYAEHKQKLDERKAKEKIAKEIADRLHREHQEELAKRSAGAAIAPPQALMEADSRVEPDVSSSSSSTKEMPPPSFVPSFGIGKGLGVAANIMTKFGYKEGAGLGRAGQGMSTALKVERLGKNAGVIVNEHEQNARAAAAAAAAAAASESSTSSSVPAPVPQSVPPPAVNMTEALKTATRILMLQNMVSPEEIDDQLEPEVKDEMKKYGQVNKVLIYRLLHASDEEAVRIFVEFTNVAQAIRRTSLSLTENCKTLSSNISIYAVVAAFKPIINICRCAESRLNKKNFAFCAQNHDNFNGYV</sequence>
<dbReference type="PANTHER" id="PTHR13288:SF8">
    <property type="entry name" value="SPLICING FACTOR 45"/>
    <property type="match status" value="1"/>
</dbReference>
<comment type="subunit">
    <text evidence="7">Associates with the spliceosome.</text>
</comment>
<dbReference type="GO" id="GO:0071011">
    <property type="term" value="C:precatalytic spliceosome"/>
    <property type="evidence" value="ECO:0007669"/>
    <property type="project" value="TreeGrafter"/>
</dbReference>
<dbReference type="InterPro" id="IPR000467">
    <property type="entry name" value="G_patch_dom"/>
</dbReference>
<dbReference type="InterPro" id="IPR040052">
    <property type="entry name" value="RBM17"/>
</dbReference>
<dbReference type="FunFam" id="3.30.70.330:FF:000382">
    <property type="entry name" value="G-patch domain-containing protein"/>
    <property type="match status" value="1"/>
</dbReference>